<sequence length="151" mass="16512">MPGQRRGTSAKRRALPSPMRSERVGDKRELSEDVSNSRPANATRTKLSDEPVAAQEVHSTARQQGGSKSARDNREKEDDSNATPRRSAEVEAGLKERLRRWVIAEGNRPGVIENPQFLDLVLYSASGAGISVEDLPRVKASVALAQLRGQL</sequence>
<evidence type="ECO:0000313" key="1">
    <source>
        <dbReference type="EMBL" id="KAI0049103.1"/>
    </source>
</evidence>
<accession>A0ACB8RZW4</accession>
<gene>
    <name evidence="1" type="ORF">FA95DRAFT_1604636</name>
</gene>
<reference evidence="1" key="2">
    <citation type="journal article" date="2022" name="New Phytol.">
        <title>Evolutionary transition to the ectomycorrhizal habit in the genomes of a hyperdiverse lineage of mushroom-forming fungi.</title>
        <authorList>
            <person name="Looney B."/>
            <person name="Miyauchi S."/>
            <person name="Morin E."/>
            <person name="Drula E."/>
            <person name="Courty P.E."/>
            <person name="Kohler A."/>
            <person name="Kuo A."/>
            <person name="LaButti K."/>
            <person name="Pangilinan J."/>
            <person name="Lipzen A."/>
            <person name="Riley R."/>
            <person name="Andreopoulos W."/>
            <person name="He G."/>
            <person name="Johnson J."/>
            <person name="Nolan M."/>
            <person name="Tritt A."/>
            <person name="Barry K.W."/>
            <person name="Grigoriev I.V."/>
            <person name="Nagy L.G."/>
            <person name="Hibbett D."/>
            <person name="Henrissat B."/>
            <person name="Matheny P.B."/>
            <person name="Labbe J."/>
            <person name="Martin F.M."/>
        </authorList>
    </citation>
    <scope>NUCLEOTIDE SEQUENCE</scope>
    <source>
        <strain evidence="1">FP105234-sp</strain>
    </source>
</reference>
<keyword evidence="2" id="KW-1185">Reference proteome</keyword>
<name>A0ACB8RZW4_9AGAM</name>
<dbReference type="Proteomes" id="UP000814033">
    <property type="component" value="Unassembled WGS sequence"/>
</dbReference>
<dbReference type="EMBL" id="MU275877">
    <property type="protein sequence ID" value="KAI0049103.1"/>
    <property type="molecule type" value="Genomic_DNA"/>
</dbReference>
<evidence type="ECO:0000313" key="2">
    <source>
        <dbReference type="Proteomes" id="UP000814033"/>
    </source>
</evidence>
<protein>
    <submittedName>
        <fullName evidence="1">Uncharacterized protein</fullName>
    </submittedName>
</protein>
<proteinExistence type="predicted"/>
<reference evidence="1" key="1">
    <citation type="submission" date="2021-02" db="EMBL/GenBank/DDBJ databases">
        <authorList>
            <consortium name="DOE Joint Genome Institute"/>
            <person name="Ahrendt S."/>
            <person name="Looney B.P."/>
            <person name="Miyauchi S."/>
            <person name="Morin E."/>
            <person name="Drula E."/>
            <person name="Courty P.E."/>
            <person name="Chicoki N."/>
            <person name="Fauchery L."/>
            <person name="Kohler A."/>
            <person name="Kuo A."/>
            <person name="Labutti K."/>
            <person name="Pangilinan J."/>
            <person name="Lipzen A."/>
            <person name="Riley R."/>
            <person name="Andreopoulos W."/>
            <person name="He G."/>
            <person name="Johnson J."/>
            <person name="Barry K.W."/>
            <person name="Grigoriev I.V."/>
            <person name="Nagy L."/>
            <person name="Hibbett D."/>
            <person name="Henrissat B."/>
            <person name="Matheny P.B."/>
            <person name="Labbe J."/>
            <person name="Martin F."/>
        </authorList>
    </citation>
    <scope>NUCLEOTIDE SEQUENCE</scope>
    <source>
        <strain evidence="1">FP105234-sp</strain>
    </source>
</reference>
<organism evidence="1 2">
    <name type="scientific">Auriscalpium vulgare</name>
    <dbReference type="NCBI Taxonomy" id="40419"/>
    <lineage>
        <taxon>Eukaryota</taxon>
        <taxon>Fungi</taxon>
        <taxon>Dikarya</taxon>
        <taxon>Basidiomycota</taxon>
        <taxon>Agaricomycotina</taxon>
        <taxon>Agaricomycetes</taxon>
        <taxon>Russulales</taxon>
        <taxon>Auriscalpiaceae</taxon>
        <taxon>Auriscalpium</taxon>
    </lineage>
</organism>
<comment type="caution">
    <text evidence="1">The sequence shown here is derived from an EMBL/GenBank/DDBJ whole genome shotgun (WGS) entry which is preliminary data.</text>
</comment>